<protein>
    <recommendedName>
        <fullName evidence="1">Methyltransferase FkbM domain-containing protein</fullName>
    </recommendedName>
</protein>
<reference evidence="2" key="1">
    <citation type="journal article" date="2020" name="Nature">
        <title>Giant virus diversity and host interactions through global metagenomics.</title>
        <authorList>
            <person name="Schulz F."/>
            <person name="Roux S."/>
            <person name="Paez-Espino D."/>
            <person name="Jungbluth S."/>
            <person name="Walsh D.A."/>
            <person name="Denef V.J."/>
            <person name="McMahon K.D."/>
            <person name="Konstantinidis K.T."/>
            <person name="Eloe-Fadrosh E.A."/>
            <person name="Kyrpides N.C."/>
            <person name="Woyke T."/>
        </authorList>
    </citation>
    <scope>NUCLEOTIDE SEQUENCE</scope>
    <source>
        <strain evidence="2">GVMAG-M-3300023174-49</strain>
    </source>
</reference>
<accession>A0A6C0DQN7</accession>
<dbReference type="AlphaFoldDB" id="A0A6C0DQN7"/>
<sequence>MNNLELLKVYNFDNKIRLGARFDGGYIYGGLDNEVYDCYISAGVFNEESFTRAFISDNNMNEFNSYAFDGTIDRYPYEYTNKIAFIKKNIGGINDENTTNLFPLFERYNNIFIKMDIEGGEYPWLQSMNENKLKKIKQIVIEFHGLTDDGFGCKYEDKIKCLEKLANTHYIIHAHGNNCGDVVNGFPDVLELTYVNKDYFAEEPPRNRVKLPIPNFDFPNDSTKDEIDLYFSY</sequence>
<dbReference type="EMBL" id="MN739660">
    <property type="protein sequence ID" value="QHT18937.1"/>
    <property type="molecule type" value="Genomic_DNA"/>
</dbReference>
<evidence type="ECO:0000259" key="1">
    <source>
        <dbReference type="Pfam" id="PF05050"/>
    </source>
</evidence>
<evidence type="ECO:0000313" key="2">
    <source>
        <dbReference type="EMBL" id="QHT18937.1"/>
    </source>
</evidence>
<feature type="domain" description="Methyltransferase FkbM" evidence="1">
    <location>
        <begin position="110"/>
        <end position="149"/>
    </location>
</feature>
<dbReference type="Pfam" id="PF05050">
    <property type="entry name" value="Methyltransf_21"/>
    <property type="match status" value="1"/>
</dbReference>
<organism evidence="2">
    <name type="scientific">viral metagenome</name>
    <dbReference type="NCBI Taxonomy" id="1070528"/>
    <lineage>
        <taxon>unclassified sequences</taxon>
        <taxon>metagenomes</taxon>
        <taxon>organismal metagenomes</taxon>
    </lineage>
</organism>
<dbReference type="InterPro" id="IPR006342">
    <property type="entry name" value="FkbM_mtfrase"/>
</dbReference>
<dbReference type="InterPro" id="IPR029063">
    <property type="entry name" value="SAM-dependent_MTases_sf"/>
</dbReference>
<dbReference type="SUPFAM" id="SSF53335">
    <property type="entry name" value="S-adenosyl-L-methionine-dependent methyltransferases"/>
    <property type="match status" value="1"/>
</dbReference>
<proteinExistence type="predicted"/>
<name>A0A6C0DQN7_9ZZZZ</name>